<keyword evidence="1" id="KW-1133">Transmembrane helix</keyword>
<evidence type="ECO:0008006" key="4">
    <source>
        <dbReference type="Google" id="ProtNLM"/>
    </source>
</evidence>
<feature type="transmembrane region" description="Helical" evidence="1">
    <location>
        <begin position="127"/>
        <end position="146"/>
    </location>
</feature>
<dbReference type="Proteomes" id="UP001596175">
    <property type="component" value="Unassembled WGS sequence"/>
</dbReference>
<sequence length="149" mass="15327">MAHAAGGPLGQGETPTVRIARGGERRRSTMVWQVLSAVALLAMGGIHLYLVVWGGTGGVLGNLFLLNALGGLVLAIAVVVTRGQLLAISTVLGLLFLAGTLAALVLALTVGLFGIESSLEYELATTTLVVESVGTVVLLITTALVLRRR</sequence>
<accession>A0ABV9ZDK1</accession>
<organism evidence="2 3">
    <name type="scientific">Actinomycetospora rhizophila</name>
    <dbReference type="NCBI Taxonomy" id="1416876"/>
    <lineage>
        <taxon>Bacteria</taxon>
        <taxon>Bacillati</taxon>
        <taxon>Actinomycetota</taxon>
        <taxon>Actinomycetes</taxon>
        <taxon>Pseudonocardiales</taxon>
        <taxon>Pseudonocardiaceae</taxon>
        <taxon>Actinomycetospora</taxon>
    </lineage>
</organism>
<evidence type="ECO:0000256" key="1">
    <source>
        <dbReference type="SAM" id="Phobius"/>
    </source>
</evidence>
<gene>
    <name evidence="2" type="ORF">ACFPK1_11350</name>
</gene>
<evidence type="ECO:0000313" key="2">
    <source>
        <dbReference type="EMBL" id="MFC5138830.1"/>
    </source>
</evidence>
<keyword evidence="1" id="KW-0812">Transmembrane</keyword>
<proteinExistence type="predicted"/>
<dbReference type="RefSeq" id="WP_378021034.1">
    <property type="nucleotide sequence ID" value="NZ_JBHSKG010000005.1"/>
</dbReference>
<keyword evidence="3" id="KW-1185">Reference proteome</keyword>
<name>A0ABV9ZDK1_9PSEU</name>
<reference evidence="3" key="1">
    <citation type="journal article" date="2019" name="Int. J. Syst. Evol. Microbiol.">
        <title>The Global Catalogue of Microorganisms (GCM) 10K type strain sequencing project: providing services to taxonomists for standard genome sequencing and annotation.</title>
        <authorList>
            <consortium name="The Broad Institute Genomics Platform"/>
            <consortium name="The Broad Institute Genome Sequencing Center for Infectious Disease"/>
            <person name="Wu L."/>
            <person name="Ma J."/>
        </authorList>
    </citation>
    <scope>NUCLEOTIDE SEQUENCE [LARGE SCALE GENOMIC DNA]</scope>
    <source>
        <strain evidence="3">XZYJ18</strain>
    </source>
</reference>
<comment type="caution">
    <text evidence="2">The sequence shown here is derived from an EMBL/GenBank/DDBJ whole genome shotgun (WGS) entry which is preliminary data.</text>
</comment>
<feature type="transmembrane region" description="Helical" evidence="1">
    <location>
        <begin position="92"/>
        <end position="115"/>
    </location>
</feature>
<evidence type="ECO:0000313" key="3">
    <source>
        <dbReference type="Proteomes" id="UP001596175"/>
    </source>
</evidence>
<protein>
    <recommendedName>
        <fullName evidence="4">Transporter</fullName>
    </recommendedName>
</protein>
<feature type="transmembrane region" description="Helical" evidence="1">
    <location>
        <begin position="59"/>
        <end position="80"/>
    </location>
</feature>
<dbReference type="EMBL" id="JBHSKG010000005">
    <property type="protein sequence ID" value="MFC5138830.1"/>
    <property type="molecule type" value="Genomic_DNA"/>
</dbReference>
<feature type="transmembrane region" description="Helical" evidence="1">
    <location>
        <begin position="31"/>
        <end position="53"/>
    </location>
</feature>
<keyword evidence="1" id="KW-0472">Membrane</keyword>